<organism evidence="3 4">
    <name type="scientific">Aplosporella prunicola CBS 121167</name>
    <dbReference type="NCBI Taxonomy" id="1176127"/>
    <lineage>
        <taxon>Eukaryota</taxon>
        <taxon>Fungi</taxon>
        <taxon>Dikarya</taxon>
        <taxon>Ascomycota</taxon>
        <taxon>Pezizomycotina</taxon>
        <taxon>Dothideomycetes</taxon>
        <taxon>Dothideomycetes incertae sedis</taxon>
        <taxon>Botryosphaeriales</taxon>
        <taxon>Aplosporellaceae</taxon>
        <taxon>Aplosporella</taxon>
    </lineage>
</organism>
<dbReference type="OrthoDB" id="5376804at2759"/>
<dbReference type="GeneID" id="54296138"/>
<evidence type="ECO:0000313" key="3">
    <source>
        <dbReference type="EMBL" id="KAF2145869.1"/>
    </source>
</evidence>
<feature type="compositionally biased region" description="Low complexity" evidence="1">
    <location>
        <begin position="25"/>
        <end position="35"/>
    </location>
</feature>
<keyword evidence="4" id="KW-1185">Reference proteome</keyword>
<dbReference type="EMBL" id="ML995476">
    <property type="protein sequence ID" value="KAF2145869.1"/>
    <property type="molecule type" value="Genomic_DNA"/>
</dbReference>
<feature type="transmembrane region" description="Helical" evidence="2">
    <location>
        <begin position="494"/>
        <end position="518"/>
    </location>
</feature>
<feature type="region of interest" description="Disordered" evidence="1">
    <location>
        <begin position="1"/>
        <end position="58"/>
    </location>
</feature>
<protein>
    <submittedName>
        <fullName evidence="3">Uncharacterized protein</fullName>
    </submittedName>
</protein>
<feature type="transmembrane region" description="Helical" evidence="2">
    <location>
        <begin position="161"/>
        <end position="190"/>
    </location>
</feature>
<keyword evidence="2" id="KW-1133">Transmembrane helix</keyword>
<gene>
    <name evidence="3" type="ORF">K452DRAFT_263274</name>
</gene>
<dbReference type="PANTHER" id="PTHR35394:SF5">
    <property type="entry name" value="DUF3176 DOMAIN-CONTAINING PROTEIN"/>
    <property type="match status" value="1"/>
</dbReference>
<accession>A0A6A6BNZ9</accession>
<dbReference type="PANTHER" id="PTHR35394">
    <property type="entry name" value="DUF3176 DOMAIN-CONTAINING PROTEIN"/>
    <property type="match status" value="1"/>
</dbReference>
<evidence type="ECO:0000256" key="1">
    <source>
        <dbReference type="SAM" id="MobiDB-lite"/>
    </source>
</evidence>
<keyword evidence="2" id="KW-0472">Membrane</keyword>
<keyword evidence="2" id="KW-0812">Transmembrane</keyword>
<feature type="transmembrane region" description="Helical" evidence="2">
    <location>
        <begin position="71"/>
        <end position="93"/>
    </location>
</feature>
<dbReference type="RefSeq" id="XP_033401581.1">
    <property type="nucleotide sequence ID" value="XM_033538642.1"/>
</dbReference>
<feature type="compositionally biased region" description="Polar residues" evidence="1">
    <location>
        <begin position="1"/>
        <end position="11"/>
    </location>
</feature>
<proteinExistence type="predicted"/>
<sequence>MPRTAQENPSTEFLRPNAGDGRLNSESSLSSASASVQATQPPSKPTDPTDTTEENCSTPSETLAVFTFNDWLWEIAAAVVSLCCVSAVVSILFATNDKALSHWSFLISPNALISIFSTLSRASLMVPIASCLGQLKWIYFARRPHRLGDIQTFDEASRGPWGAMTLLWSINFRAGLAVYGSLITIIALAFDPFTQQILAFSLRNITDLGKAEFGAAQQYVTDHKFNVTGLEGKRMSPKIMQAAILSGLHSIERPVQFTCPSANCSWPEFTTLALSSSCINATLDTRVQCGINKYAIKYCNYTTPGGFHMEAYLNERSTFKKTNFISSAKTQEPMVPVDSTLISFATSNITERYLENPDITECNITWCARTYHGISVTAGVFDVGAVKDHALEIVKDREFVSLNYRFDIYSDDPYSGNRSFYIYGVDRSFTVNYLKNVFSTDSEQDLGQALMRSASIADTVHNITTSMSYAIGRSQSSYKVLGSAIFTQTYIKVRWAWCSLPLAVVLMGVAFLVCTMVYTKRAGVGTWKSSSLAPLYARLEGWDAKDVKSSSLKELQLDSKNKRARMDRDGSGNVLFSRC</sequence>
<reference evidence="3" key="1">
    <citation type="journal article" date="2020" name="Stud. Mycol.">
        <title>101 Dothideomycetes genomes: a test case for predicting lifestyles and emergence of pathogens.</title>
        <authorList>
            <person name="Haridas S."/>
            <person name="Albert R."/>
            <person name="Binder M."/>
            <person name="Bloem J."/>
            <person name="Labutti K."/>
            <person name="Salamov A."/>
            <person name="Andreopoulos B."/>
            <person name="Baker S."/>
            <person name="Barry K."/>
            <person name="Bills G."/>
            <person name="Bluhm B."/>
            <person name="Cannon C."/>
            <person name="Castanera R."/>
            <person name="Culley D."/>
            <person name="Daum C."/>
            <person name="Ezra D."/>
            <person name="Gonzalez J."/>
            <person name="Henrissat B."/>
            <person name="Kuo A."/>
            <person name="Liang C."/>
            <person name="Lipzen A."/>
            <person name="Lutzoni F."/>
            <person name="Magnuson J."/>
            <person name="Mondo S."/>
            <person name="Nolan M."/>
            <person name="Ohm R."/>
            <person name="Pangilinan J."/>
            <person name="Park H.-J."/>
            <person name="Ramirez L."/>
            <person name="Alfaro M."/>
            <person name="Sun H."/>
            <person name="Tritt A."/>
            <person name="Yoshinaga Y."/>
            <person name="Zwiers L.-H."/>
            <person name="Turgeon B."/>
            <person name="Goodwin S."/>
            <person name="Spatafora J."/>
            <person name="Crous P."/>
            <person name="Grigoriev I."/>
        </authorList>
    </citation>
    <scope>NUCLEOTIDE SEQUENCE</scope>
    <source>
        <strain evidence="3">CBS 121167</strain>
    </source>
</reference>
<name>A0A6A6BNZ9_9PEZI</name>
<dbReference type="AlphaFoldDB" id="A0A6A6BNZ9"/>
<dbReference type="Proteomes" id="UP000799438">
    <property type="component" value="Unassembled WGS sequence"/>
</dbReference>
<dbReference type="InterPro" id="IPR021514">
    <property type="entry name" value="DUF3176"/>
</dbReference>
<dbReference type="Pfam" id="PF11374">
    <property type="entry name" value="DUF3176"/>
    <property type="match status" value="1"/>
</dbReference>
<evidence type="ECO:0000256" key="2">
    <source>
        <dbReference type="SAM" id="Phobius"/>
    </source>
</evidence>
<evidence type="ECO:0000313" key="4">
    <source>
        <dbReference type="Proteomes" id="UP000799438"/>
    </source>
</evidence>